<dbReference type="Proteomes" id="UP000180215">
    <property type="component" value="Unassembled WGS sequence"/>
</dbReference>
<evidence type="ECO:0000256" key="6">
    <source>
        <dbReference type="SAM" id="Phobius"/>
    </source>
</evidence>
<feature type="transmembrane region" description="Helical" evidence="6">
    <location>
        <begin position="315"/>
        <end position="338"/>
    </location>
</feature>
<dbReference type="GO" id="GO:0005886">
    <property type="term" value="C:plasma membrane"/>
    <property type="evidence" value="ECO:0007669"/>
    <property type="project" value="UniProtKB-SubCell"/>
</dbReference>
<keyword evidence="7" id="KW-0813">Transport</keyword>
<comment type="caution">
    <text evidence="7">The sequence shown here is derived from an EMBL/GenBank/DDBJ whole genome shotgun (WGS) entry which is preliminary data.</text>
</comment>
<feature type="transmembrane region" description="Helical" evidence="6">
    <location>
        <begin position="77"/>
        <end position="99"/>
    </location>
</feature>
<evidence type="ECO:0000256" key="3">
    <source>
        <dbReference type="ARBA" id="ARBA00022692"/>
    </source>
</evidence>
<sequence length="449" mass="45912">MPALPRDLRALAGARRAVLGRRVLAPRVLARSVLARGAAGPALSVADQALVSACNFATTIVLAHALGLEAFGLFSTAWIAVLLTVSLQLGLVVCPMISIGPGLGDEARPAYYAIVLVHEAAFLTLAGGAVAIGLALAFGDRALGLAAGVACAAHLAQDFCRRYLFARGRPPVVLGIDALNQGIKLAGLILLSRAGILSPTRALEVVAASAALSCLCAIPFRGPLAWRAGEFGAASRRQWHSGRWLVLTGLMQWLSGYGGLLVAGALLGVTLIGVVRAAQSILGVLNLIRDALENIVPPIAGRALAQGGLHGLRPVIGVTAAIGFAGGLSFTALLALTGKSLLAAAFGPDMAAYAWVVAWYSLLFPVSLVSFAQICAFRALERTGAVFAATAAAAALNLALVYPAVRGFGIEGLLGVAITSEVLVCLVLAGLLRRVLRAPTGTLGSLQPA</sequence>
<protein>
    <submittedName>
        <fullName evidence="7">Sugar transporter</fullName>
    </submittedName>
</protein>
<name>A0A1S1P730_METEX</name>
<evidence type="ECO:0000256" key="4">
    <source>
        <dbReference type="ARBA" id="ARBA00022989"/>
    </source>
</evidence>
<evidence type="ECO:0000256" key="2">
    <source>
        <dbReference type="ARBA" id="ARBA00022475"/>
    </source>
</evidence>
<dbReference type="AlphaFoldDB" id="A0A1S1P730"/>
<keyword evidence="7" id="KW-0762">Sugar transport</keyword>
<comment type="subcellular location">
    <subcellularLocation>
        <location evidence="1">Cell membrane</location>
        <topology evidence="1">Multi-pass membrane protein</topology>
    </subcellularLocation>
</comment>
<feature type="transmembrane region" description="Helical" evidence="6">
    <location>
        <begin position="408"/>
        <end position="432"/>
    </location>
</feature>
<organism evidence="7 8">
    <name type="scientific">Methylorubrum extorquens</name>
    <name type="common">Methylobacterium dichloromethanicum</name>
    <name type="synonym">Methylobacterium extorquens</name>
    <dbReference type="NCBI Taxonomy" id="408"/>
    <lineage>
        <taxon>Bacteria</taxon>
        <taxon>Pseudomonadati</taxon>
        <taxon>Pseudomonadota</taxon>
        <taxon>Alphaproteobacteria</taxon>
        <taxon>Hyphomicrobiales</taxon>
        <taxon>Methylobacteriaceae</taxon>
        <taxon>Methylorubrum</taxon>
    </lineage>
</organism>
<reference evidence="7 8" key="1">
    <citation type="submission" date="2016-10" db="EMBL/GenBank/DDBJ databases">
        <title>Draft genome sequence of Methylobacterium extorquens CP3, a seed endophyte of Crotalaria pumila with plant growth-promoting and metal tolerance properties.</title>
        <authorList>
            <person name="Sanchez-Lopez A.S."/>
            <person name="Van Hamme J.D."/>
            <person name="Thijs S."/>
            <person name="Mcammond B.M."/>
            <person name="Stevens V."/>
            <person name="Gonzalez-Chavez M.D.C."/>
            <person name="Vangronsveld J."/>
        </authorList>
    </citation>
    <scope>NUCLEOTIDE SEQUENCE [LARGE SCALE GENOMIC DNA]</scope>
    <source>
        <strain evidence="7 8">CP3</strain>
    </source>
</reference>
<keyword evidence="3 6" id="KW-0812">Transmembrane</keyword>
<feature type="transmembrane region" description="Helical" evidence="6">
    <location>
        <begin position="254"/>
        <end position="275"/>
    </location>
</feature>
<keyword evidence="2" id="KW-1003">Cell membrane</keyword>
<proteinExistence type="predicted"/>
<evidence type="ECO:0000256" key="1">
    <source>
        <dbReference type="ARBA" id="ARBA00004651"/>
    </source>
</evidence>
<evidence type="ECO:0000256" key="5">
    <source>
        <dbReference type="ARBA" id="ARBA00023136"/>
    </source>
</evidence>
<feature type="transmembrane region" description="Helical" evidence="6">
    <location>
        <begin position="384"/>
        <end position="402"/>
    </location>
</feature>
<feature type="transmembrane region" description="Helical" evidence="6">
    <location>
        <begin position="202"/>
        <end position="220"/>
    </location>
</feature>
<gene>
    <name evidence="7" type="ORF">BK022_08570</name>
</gene>
<evidence type="ECO:0000313" key="7">
    <source>
        <dbReference type="EMBL" id="OHV16977.1"/>
    </source>
</evidence>
<keyword evidence="4 6" id="KW-1133">Transmembrane helix</keyword>
<evidence type="ECO:0000313" key="8">
    <source>
        <dbReference type="Proteomes" id="UP000180215"/>
    </source>
</evidence>
<dbReference type="PANTHER" id="PTHR30250:SF11">
    <property type="entry name" value="O-ANTIGEN TRANSPORTER-RELATED"/>
    <property type="match status" value="1"/>
</dbReference>
<dbReference type="PANTHER" id="PTHR30250">
    <property type="entry name" value="PST FAMILY PREDICTED COLANIC ACID TRANSPORTER"/>
    <property type="match status" value="1"/>
</dbReference>
<accession>A0A1S1P730</accession>
<keyword evidence="5 6" id="KW-0472">Membrane</keyword>
<feature type="transmembrane region" description="Helical" evidence="6">
    <location>
        <begin position="111"/>
        <end position="136"/>
    </location>
</feature>
<dbReference type="InterPro" id="IPR050833">
    <property type="entry name" value="Poly_Biosynth_Transport"/>
</dbReference>
<dbReference type="EMBL" id="MNAO01000072">
    <property type="protein sequence ID" value="OHV16977.1"/>
    <property type="molecule type" value="Genomic_DNA"/>
</dbReference>
<feature type="transmembrane region" description="Helical" evidence="6">
    <location>
        <begin position="350"/>
        <end position="372"/>
    </location>
</feature>